<dbReference type="InterPro" id="IPR009072">
    <property type="entry name" value="Histone-fold"/>
</dbReference>
<keyword evidence="5" id="KW-0238">DNA-binding</keyword>
<keyword evidence="3" id="KW-1017">Isopeptide bond</keyword>
<keyword evidence="2 5" id="KW-0158">Chromosome</keyword>
<evidence type="ECO:0000256" key="1">
    <source>
        <dbReference type="ARBA" id="ARBA00004286"/>
    </source>
</evidence>
<keyword evidence="5" id="KW-0539">Nucleus</keyword>
<evidence type="ECO:0000313" key="9">
    <source>
        <dbReference type="Proteomes" id="UP000005237"/>
    </source>
</evidence>
<dbReference type="EnsemblMetazoa" id="CJA28261.1">
    <property type="protein sequence ID" value="CJA28261.1"/>
    <property type="gene ID" value="WBGene00183835"/>
</dbReference>
<keyword evidence="4 5" id="KW-0544">Nucleosome core</keyword>
<evidence type="ECO:0000313" key="8">
    <source>
        <dbReference type="EnsemblMetazoa" id="CJA28261.1"/>
    </source>
</evidence>
<comment type="subunit">
    <text evidence="5">The nucleosome is a histone octamer containing two molecules each of H2A, H2B, H3 and H4 assembled in one H3-H4 heterotetramer and two H2A-H2B heterodimers. The octamer wraps approximately 147 bp of DNA.</text>
</comment>
<dbReference type="InterPro" id="IPR032454">
    <property type="entry name" value="Histone_H2A_C"/>
</dbReference>
<dbReference type="PRINTS" id="PR00620">
    <property type="entry name" value="HISTONEH2A"/>
</dbReference>
<reference evidence="8" key="2">
    <citation type="submission" date="2022-06" db="UniProtKB">
        <authorList>
            <consortium name="EnsemblMetazoa"/>
        </authorList>
    </citation>
    <scope>IDENTIFICATION</scope>
    <source>
        <strain evidence="8">DF5081</strain>
    </source>
</reference>
<dbReference type="GO" id="GO:0046982">
    <property type="term" value="F:protein heterodimerization activity"/>
    <property type="evidence" value="ECO:0007669"/>
    <property type="project" value="InterPro"/>
</dbReference>
<comment type="subcellular location">
    <subcellularLocation>
        <location evidence="1">Chromosome</location>
    </subcellularLocation>
    <subcellularLocation>
        <location evidence="5">Nucleus</location>
    </subcellularLocation>
</comment>
<evidence type="ECO:0000259" key="7">
    <source>
        <dbReference type="Pfam" id="PF16211"/>
    </source>
</evidence>
<evidence type="ECO:0000259" key="6">
    <source>
        <dbReference type="Pfam" id="PF00125"/>
    </source>
</evidence>
<dbReference type="GO" id="GO:0000786">
    <property type="term" value="C:nucleosome"/>
    <property type="evidence" value="ECO:0007669"/>
    <property type="project" value="UniProtKB-KW"/>
</dbReference>
<dbReference type="GO" id="GO:0003677">
    <property type="term" value="F:DNA binding"/>
    <property type="evidence" value="ECO:0007669"/>
    <property type="project" value="UniProtKB-KW"/>
</dbReference>
<feature type="domain" description="Core Histone H2A/H2B/H3" evidence="6">
    <location>
        <begin position="8"/>
        <end position="75"/>
    </location>
</feature>
<dbReference type="InterPro" id="IPR007125">
    <property type="entry name" value="H2A/H2B/H3"/>
</dbReference>
<feature type="domain" description="Histone H2A C-terminal" evidence="7">
    <location>
        <begin position="78"/>
        <end position="96"/>
    </location>
</feature>
<dbReference type="SUPFAM" id="SSF47113">
    <property type="entry name" value="Histone-fold"/>
    <property type="match status" value="1"/>
</dbReference>
<dbReference type="AlphaFoldDB" id="A0A8R1E7N6"/>
<dbReference type="Pfam" id="PF16211">
    <property type="entry name" value="Histone_H2A_C"/>
    <property type="match status" value="1"/>
</dbReference>
<organism evidence="8 9">
    <name type="scientific">Caenorhabditis japonica</name>
    <dbReference type="NCBI Taxonomy" id="281687"/>
    <lineage>
        <taxon>Eukaryota</taxon>
        <taxon>Metazoa</taxon>
        <taxon>Ecdysozoa</taxon>
        <taxon>Nematoda</taxon>
        <taxon>Chromadorea</taxon>
        <taxon>Rhabditida</taxon>
        <taxon>Rhabditina</taxon>
        <taxon>Rhabditomorpha</taxon>
        <taxon>Rhabditoidea</taxon>
        <taxon>Rhabditidae</taxon>
        <taxon>Peloderinae</taxon>
        <taxon>Caenorhabditis</taxon>
    </lineage>
</organism>
<evidence type="ECO:0000256" key="5">
    <source>
        <dbReference type="RuleBase" id="RU003767"/>
    </source>
</evidence>
<dbReference type="SMART" id="SM00414">
    <property type="entry name" value="H2A"/>
    <property type="match status" value="1"/>
</dbReference>
<accession>A0A8R1E7N6</accession>
<evidence type="ECO:0000256" key="2">
    <source>
        <dbReference type="ARBA" id="ARBA00022454"/>
    </source>
</evidence>
<proteinExistence type="inferred from homology"/>
<dbReference type="GO" id="GO:0005634">
    <property type="term" value="C:nucleus"/>
    <property type="evidence" value="ECO:0007669"/>
    <property type="project" value="UniProtKB-SubCell"/>
</dbReference>
<dbReference type="CDD" id="cd00074">
    <property type="entry name" value="HFD_H2A"/>
    <property type="match status" value="1"/>
</dbReference>
<dbReference type="Proteomes" id="UP000005237">
    <property type="component" value="Unassembled WGS sequence"/>
</dbReference>
<dbReference type="Gene3D" id="1.10.20.10">
    <property type="entry name" value="Histone, subunit A"/>
    <property type="match status" value="1"/>
</dbReference>
<evidence type="ECO:0000256" key="3">
    <source>
        <dbReference type="ARBA" id="ARBA00022499"/>
    </source>
</evidence>
<name>A0A8R1E7N6_CAEJA</name>
<dbReference type="GO" id="GO:0030527">
    <property type="term" value="F:structural constituent of chromatin"/>
    <property type="evidence" value="ECO:0007669"/>
    <property type="project" value="InterPro"/>
</dbReference>
<keyword evidence="9" id="KW-1185">Reference proteome</keyword>
<dbReference type="PANTHER" id="PTHR23430">
    <property type="entry name" value="HISTONE H2A"/>
    <property type="match status" value="1"/>
</dbReference>
<sequence length="104" mass="11215">MPSKTSKAGLVIGVGRVNRKLRKQLIKQRITAGAPVFLSAVLEYLVVELLEIAGDVATKNKKKRITPRHLQIAVRNDEELDKLLAGVTIAQGGVIPGHAAQGDR</sequence>
<comment type="similarity">
    <text evidence="5">Belongs to the histone H2A family.</text>
</comment>
<dbReference type="Pfam" id="PF00125">
    <property type="entry name" value="Histone"/>
    <property type="match status" value="1"/>
</dbReference>
<dbReference type="InterPro" id="IPR002119">
    <property type="entry name" value="Histone_H2A"/>
</dbReference>
<reference evidence="9" key="1">
    <citation type="submission" date="2010-08" db="EMBL/GenBank/DDBJ databases">
        <authorList>
            <consortium name="Caenorhabditis japonica Sequencing Consortium"/>
            <person name="Wilson R.K."/>
        </authorList>
    </citation>
    <scope>NUCLEOTIDE SEQUENCE [LARGE SCALE GENOMIC DNA]</scope>
    <source>
        <strain evidence="9">DF5081</strain>
    </source>
</reference>
<evidence type="ECO:0000256" key="4">
    <source>
        <dbReference type="ARBA" id="ARBA00023269"/>
    </source>
</evidence>
<protein>
    <recommendedName>
        <fullName evidence="5">Histone H2A</fullName>
    </recommendedName>
</protein>